<dbReference type="SUPFAM" id="SSF69593">
    <property type="entry name" value="Glycerol-3-phosphate (1)-acyltransferase"/>
    <property type="match status" value="1"/>
</dbReference>
<name>X0ZI43_9ZZZZ</name>
<keyword evidence="1" id="KW-0812">Transmembrane</keyword>
<feature type="non-terminal residue" evidence="3">
    <location>
        <position position="74"/>
    </location>
</feature>
<proteinExistence type="predicted"/>
<organism evidence="3">
    <name type="scientific">marine sediment metagenome</name>
    <dbReference type="NCBI Taxonomy" id="412755"/>
    <lineage>
        <taxon>unclassified sequences</taxon>
        <taxon>metagenomes</taxon>
        <taxon>ecological metagenomes</taxon>
    </lineage>
</organism>
<dbReference type="AlphaFoldDB" id="X0ZI43"/>
<dbReference type="GO" id="GO:0016746">
    <property type="term" value="F:acyltransferase activity"/>
    <property type="evidence" value="ECO:0007669"/>
    <property type="project" value="InterPro"/>
</dbReference>
<dbReference type="InterPro" id="IPR002123">
    <property type="entry name" value="Plipid/glycerol_acylTrfase"/>
</dbReference>
<reference evidence="3" key="1">
    <citation type="journal article" date="2014" name="Front. Microbiol.">
        <title>High frequency of phylogenetically diverse reductive dehalogenase-homologous genes in deep subseafloor sedimentary metagenomes.</title>
        <authorList>
            <person name="Kawai M."/>
            <person name="Futagami T."/>
            <person name="Toyoda A."/>
            <person name="Takaki Y."/>
            <person name="Nishi S."/>
            <person name="Hori S."/>
            <person name="Arai W."/>
            <person name="Tsubouchi T."/>
            <person name="Morono Y."/>
            <person name="Uchiyama I."/>
            <person name="Ito T."/>
            <person name="Fujiyama A."/>
            <person name="Inagaki F."/>
            <person name="Takami H."/>
        </authorList>
    </citation>
    <scope>NUCLEOTIDE SEQUENCE</scope>
    <source>
        <strain evidence="3">Expedition CK06-06</strain>
    </source>
</reference>
<evidence type="ECO:0000313" key="3">
    <source>
        <dbReference type="EMBL" id="GAG47976.1"/>
    </source>
</evidence>
<gene>
    <name evidence="3" type="ORF">S01H1_82161</name>
</gene>
<feature type="domain" description="Phospholipid/glycerol acyltransferase" evidence="2">
    <location>
        <begin position="29"/>
        <end position="74"/>
    </location>
</feature>
<feature type="transmembrane region" description="Helical" evidence="1">
    <location>
        <begin position="6"/>
        <end position="25"/>
    </location>
</feature>
<keyword evidence="1" id="KW-0472">Membrane</keyword>
<evidence type="ECO:0000259" key="2">
    <source>
        <dbReference type="Pfam" id="PF01553"/>
    </source>
</evidence>
<dbReference type="Pfam" id="PF01553">
    <property type="entry name" value="Acyltransferase"/>
    <property type="match status" value="1"/>
</dbReference>
<accession>X0ZI43</accession>
<dbReference type="EMBL" id="BARS01055676">
    <property type="protein sequence ID" value="GAG47976.1"/>
    <property type="molecule type" value="Genomic_DNA"/>
</dbReference>
<evidence type="ECO:0000256" key="1">
    <source>
        <dbReference type="SAM" id="Phobius"/>
    </source>
</evidence>
<protein>
    <recommendedName>
        <fullName evidence="2">Phospholipid/glycerol acyltransferase domain-containing protein</fullName>
    </recommendedName>
</protein>
<keyword evidence="1" id="KW-1133">Transmembrane helix</keyword>
<sequence length="74" mass="8892">MRNLFHAVFYWINVRSWMSALIWLVTRRDIKGRERIPRKGALILASNHLNLTDPPILTVMMPRRVVWMSKQELF</sequence>
<comment type="caution">
    <text evidence="3">The sequence shown here is derived from an EMBL/GenBank/DDBJ whole genome shotgun (WGS) entry which is preliminary data.</text>
</comment>